<dbReference type="Proteomes" id="UP000261166">
    <property type="component" value="Unassembled WGS sequence"/>
</dbReference>
<feature type="region of interest" description="Disordered" evidence="2">
    <location>
        <begin position="17"/>
        <end position="51"/>
    </location>
</feature>
<dbReference type="PANTHER" id="PTHR35024:SF4">
    <property type="entry name" value="POLYMER-FORMING CYTOSKELETAL PROTEIN"/>
    <property type="match status" value="1"/>
</dbReference>
<name>A0A3E3IK86_9FIRM</name>
<accession>A0A3E3IK86</accession>
<evidence type="ECO:0000313" key="4">
    <source>
        <dbReference type="Proteomes" id="UP000261166"/>
    </source>
</evidence>
<organism evidence="3 4">
    <name type="scientific">Eisenbergiella massiliensis</name>
    <dbReference type="NCBI Taxonomy" id="1720294"/>
    <lineage>
        <taxon>Bacteria</taxon>
        <taxon>Bacillati</taxon>
        <taxon>Bacillota</taxon>
        <taxon>Clostridia</taxon>
        <taxon>Lachnospirales</taxon>
        <taxon>Lachnospiraceae</taxon>
        <taxon>Eisenbergiella</taxon>
    </lineage>
</organism>
<evidence type="ECO:0000313" key="3">
    <source>
        <dbReference type="EMBL" id="RGE67518.1"/>
    </source>
</evidence>
<comment type="similarity">
    <text evidence="1">Belongs to the bactofilin family.</text>
</comment>
<dbReference type="InterPro" id="IPR007607">
    <property type="entry name" value="BacA/B"/>
</dbReference>
<protein>
    <submittedName>
        <fullName evidence="3">Polymer-forming cytoskeletal protein</fullName>
    </submittedName>
</protein>
<feature type="compositionally biased region" description="Basic and acidic residues" evidence="2">
    <location>
        <begin position="31"/>
        <end position="41"/>
    </location>
</feature>
<proteinExistence type="inferred from homology"/>
<dbReference type="EMBL" id="QVLU01000023">
    <property type="protein sequence ID" value="RGE67518.1"/>
    <property type="molecule type" value="Genomic_DNA"/>
</dbReference>
<evidence type="ECO:0000256" key="2">
    <source>
        <dbReference type="SAM" id="MobiDB-lite"/>
    </source>
</evidence>
<dbReference type="OrthoDB" id="1651736at2"/>
<dbReference type="RefSeq" id="WP_117531377.1">
    <property type="nucleotide sequence ID" value="NZ_CALBAU010000412.1"/>
</dbReference>
<dbReference type="PANTHER" id="PTHR35024">
    <property type="entry name" value="HYPOTHETICAL CYTOSOLIC PROTEIN"/>
    <property type="match status" value="1"/>
</dbReference>
<gene>
    <name evidence="3" type="ORF">DWY69_21615</name>
</gene>
<dbReference type="Pfam" id="PF04519">
    <property type="entry name" value="Bactofilin"/>
    <property type="match status" value="1"/>
</dbReference>
<comment type="caution">
    <text evidence="3">The sequence shown here is derived from an EMBL/GenBank/DDBJ whole genome shotgun (WGS) entry which is preliminary data.</text>
</comment>
<evidence type="ECO:0000256" key="1">
    <source>
        <dbReference type="ARBA" id="ARBA00044755"/>
    </source>
</evidence>
<reference evidence="3 4" key="1">
    <citation type="submission" date="2018-08" db="EMBL/GenBank/DDBJ databases">
        <title>A genome reference for cultivated species of the human gut microbiota.</title>
        <authorList>
            <person name="Zou Y."/>
            <person name="Xue W."/>
            <person name="Luo G."/>
        </authorList>
    </citation>
    <scope>NUCLEOTIDE SEQUENCE [LARGE SCALE GENOMIC DNA]</scope>
    <source>
        <strain evidence="3 4">AF26-4BH</strain>
    </source>
</reference>
<sequence>MKESNFKKAVNEILSFDFSGDGQKAKNSGESSRKPEGRENPDIGTDAEIVKGSLYPDKNAVGEIKREKAAGEKMEEESAGGRVKAVNAAGSTTPVPAGADTAAADNMTPALKNESVITEDMVIDGSVRTKSNLRILGQISGDVRCEGALLLAGKVIGDVYADSMRVQSGNITGNIQVTDEMVVDNNSWIKGDITSGRLMFNGHSEGNMMVQESIELRESARVKGNVSSECISMYNGAHVKGMIDIGGLEEVREE</sequence>
<dbReference type="AlphaFoldDB" id="A0A3E3IK86"/>